<dbReference type="GO" id="GO:0003723">
    <property type="term" value="F:RNA binding"/>
    <property type="evidence" value="ECO:0007669"/>
    <property type="project" value="UniProtKB-UniRule"/>
</dbReference>
<dbReference type="Gene3D" id="1.10.1900.10">
    <property type="entry name" value="c-terminal domain of poly(a) binding protein"/>
    <property type="match status" value="1"/>
</dbReference>
<feature type="domain" description="RRM" evidence="4">
    <location>
        <begin position="308"/>
        <end position="384"/>
    </location>
</feature>
<dbReference type="PROSITE" id="PS50102">
    <property type="entry name" value="RRM"/>
    <property type="match status" value="4"/>
</dbReference>
<dbReference type="EMBL" id="LPNL01000006">
    <property type="protein sequence ID" value="OEJ84599.1"/>
    <property type="molecule type" value="Genomic_DNA"/>
</dbReference>
<dbReference type="InterPro" id="IPR035979">
    <property type="entry name" value="RBD_domain_sf"/>
</dbReference>
<evidence type="ECO:0000256" key="3">
    <source>
        <dbReference type="PROSITE-ProRule" id="PRU00176"/>
    </source>
</evidence>
<feature type="domain" description="RRM" evidence="4">
    <location>
        <begin position="206"/>
        <end position="282"/>
    </location>
</feature>
<evidence type="ECO:0000256" key="1">
    <source>
        <dbReference type="ARBA" id="ARBA00022737"/>
    </source>
</evidence>
<dbReference type="InterPro" id="IPR012677">
    <property type="entry name" value="Nucleotide-bd_a/b_plait_sf"/>
</dbReference>
<dbReference type="InterPro" id="IPR036053">
    <property type="entry name" value="PABP-dom"/>
</dbReference>
<organism evidence="5 6">
    <name type="scientific">Hanseniaspora opuntiae</name>
    <dbReference type="NCBI Taxonomy" id="211096"/>
    <lineage>
        <taxon>Eukaryota</taxon>
        <taxon>Fungi</taxon>
        <taxon>Dikarya</taxon>
        <taxon>Ascomycota</taxon>
        <taxon>Saccharomycotina</taxon>
        <taxon>Saccharomycetes</taxon>
        <taxon>Saccharomycodales</taxon>
        <taxon>Saccharomycodaceae</taxon>
        <taxon>Hanseniaspora</taxon>
    </lineage>
</organism>
<dbReference type="Pfam" id="PF00076">
    <property type="entry name" value="RRM_1"/>
    <property type="match status" value="4"/>
</dbReference>
<reference evidence="6" key="1">
    <citation type="journal article" date="2016" name="Genome Announc.">
        <title>Genome sequences of three species of Hanseniaspora isolated from spontaneous wine fermentations.</title>
        <authorList>
            <person name="Sternes P.R."/>
            <person name="Lee D."/>
            <person name="Kutyna D.R."/>
            <person name="Borneman A.R."/>
        </authorList>
    </citation>
    <scope>NUCLEOTIDE SEQUENCE [LARGE SCALE GENOMIC DNA]</scope>
    <source>
        <strain evidence="6">AWRI3578</strain>
    </source>
</reference>
<dbReference type="InterPro" id="IPR000504">
    <property type="entry name" value="RRM_dom"/>
</dbReference>
<feature type="domain" description="RRM" evidence="4">
    <location>
        <begin position="112"/>
        <end position="185"/>
    </location>
</feature>
<accession>A0A1E5RCH8</accession>
<proteinExistence type="predicted"/>
<evidence type="ECO:0000256" key="2">
    <source>
        <dbReference type="ARBA" id="ARBA00022884"/>
    </source>
</evidence>
<feature type="domain" description="RRM" evidence="4">
    <location>
        <begin position="24"/>
        <end position="102"/>
    </location>
</feature>
<keyword evidence="6" id="KW-1185">Reference proteome</keyword>
<protein>
    <submittedName>
        <fullName evidence="5">Polyadenylate-binding protein, cytoplasmic and nuclear</fullName>
    </submittedName>
</protein>
<name>A0A1E5RCH8_9ASCO</name>
<dbReference type="Proteomes" id="UP000095605">
    <property type="component" value="Unassembled WGS sequence"/>
</dbReference>
<sequence>MAEITEQMNQLSVKETTPANAETYSLHISDLDKSVNESNLYDLFSQFGVVISIKLCRDAVTKESLCHAYVNYPEKEFAVNALEQLNFSEINGKQCRITWAIKDLDGLKNNESNVYVKHLSPDVDDAGFYAIFKTFGEIVSSKIQYDSEGKSKGFGFVQYKDKQSAENVISAMDGVELEPGYVLSVCAHMTKEQRDAKLQSIKEGFTNVFFKNVGAEGSDEEIKKMFSDIGEVLSFTVSRREKSPVVYGFCSFSKHEDAVKAVESLNNVEFKGFKMYVSRAQKSYERKAELKRAHDKAIQERNEKYRDCNLFVKNIPKSFKNDKLKELFAPYGEIVSCKISTAGEDSLGHGFVLFSKKEEAAAAIEALNGTTIEQKDLYVGLFQNRADRSNMLNREFEQKFNRFGGPGVPMGVPAFPQGMPPQMMYPNVYPGQMPPNGFNQMPMRGFPMQQRMAPFSPQFKHQLGSKWFGAVLAAVGGSDEKANEVTNMLLKLPDNKLNVMMADESAFNQELAEAVRSFEGASQ</sequence>
<comment type="caution">
    <text evidence="5">The sequence shown here is derived from an EMBL/GenBank/DDBJ whole genome shotgun (WGS) entry which is preliminary data.</text>
</comment>
<dbReference type="SUPFAM" id="SSF54928">
    <property type="entry name" value="RNA-binding domain, RBD"/>
    <property type="match status" value="3"/>
</dbReference>
<evidence type="ECO:0000313" key="6">
    <source>
        <dbReference type="Proteomes" id="UP000095605"/>
    </source>
</evidence>
<keyword evidence="1" id="KW-0677">Repeat</keyword>
<gene>
    <name evidence="5" type="ORF">AWRI3578_g2689</name>
</gene>
<dbReference type="SUPFAM" id="SSF63570">
    <property type="entry name" value="PABC (PABP) domain"/>
    <property type="match status" value="1"/>
</dbReference>
<evidence type="ECO:0000259" key="4">
    <source>
        <dbReference type="PROSITE" id="PS50102"/>
    </source>
</evidence>
<dbReference type="AlphaFoldDB" id="A0A1E5RCH8"/>
<keyword evidence="2 3" id="KW-0694">RNA-binding</keyword>
<evidence type="ECO:0000313" key="5">
    <source>
        <dbReference type="EMBL" id="OEJ84599.1"/>
    </source>
</evidence>
<dbReference type="Gene3D" id="3.30.70.330">
    <property type="match status" value="4"/>
</dbReference>
<dbReference type="PANTHER" id="PTHR24012">
    <property type="entry name" value="RNA BINDING PROTEIN"/>
    <property type="match status" value="1"/>
</dbReference>
<dbReference type="SMART" id="SM00360">
    <property type="entry name" value="RRM"/>
    <property type="match status" value="4"/>
</dbReference>
<dbReference type="OrthoDB" id="19742at2759"/>